<reference evidence="2" key="2">
    <citation type="journal article" date="2015" name="Data Brief">
        <title>Shoot transcriptome of the giant reed, Arundo donax.</title>
        <authorList>
            <person name="Barrero R.A."/>
            <person name="Guerrero F.D."/>
            <person name="Moolhuijzen P."/>
            <person name="Goolsby J.A."/>
            <person name="Tidwell J."/>
            <person name="Bellgard S.E."/>
            <person name="Bellgard M.I."/>
        </authorList>
    </citation>
    <scope>NUCLEOTIDE SEQUENCE</scope>
    <source>
        <tissue evidence="2">Shoot tissue taken approximately 20 cm above the soil surface</tissue>
    </source>
</reference>
<dbReference type="AlphaFoldDB" id="A0A0A9A0W1"/>
<dbReference type="EMBL" id="GBRH01253164">
    <property type="protein sequence ID" value="JAD44731.1"/>
    <property type="molecule type" value="Transcribed_RNA"/>
</dbReference>
<feature type="transmembrane region" description="Helical" evidence="1">
    <location>
        <begin position="20"/>
        <end position="41"/>
    </location>
</feature>
<organism evidence="2">
    <name type="scientific">Arundo donax</name>
    <name type="common">Giant reed</name>
    <name type="synonym">Donax arundinaceus</name>
    <dbReference type="NCBI Taxonomy" id="35708"/>
    <lineage>
        <taxon>Eukaryota</taxon>
        <taxon>Viridiplantae</taxon>
        <taxon>Streptophyta</taxon>
        <taxon>Embryophyta</taxon>
        <taxon>Tracheophyta</taxon>
        <taxon>Spermatophyta</taxon>
        <taxon>Magnoliopsida</taxon>
        <taxon>Liliopsida</taxon>
        <taxon>Poales</taxon>
        <taxon>Poaceae</taxon>
        <taxon>PACMAD clade</taxon>
        <taxon>Arundinoideae</taxon>
        <taxon>Arundineae</taxon>
        <taxon>Arundo</taxon>
    </lineage>
</organism>
<proteinExistence type="predicted"/>
<protein>
    <submittedName>
        <fullName evidence="2">Uncharacterized protein</fullName>
    </submittedName>
</protein>
<keyword evidence="1" id="KW-0472">Membrane</keyword>
<keyword evidence="1" id="KW-1133">Transmembrane helix</keyword>
<evidence type="ECO:0000313" key="2">
    <source>
        <dbReference type="EMBL" id="JAD44731.1"/>
    </source>
</evidence>
<reference evidence="2" key="1">
    <citation type="submission" date="2014-09" db="EMBL/GenBank/DDBJ databases">
        <authorList>
            <person name="Magalhaes I.L.F."/>
            <person name="Oliveira U."/>
            <person name="Santos F.R."/>
            <person name="Vidigal T.H.D.A."/>
            <person name="Brescovit A.D."/>
            <person name="Santos A.J."/>
        </authorList>
    </citation>
    <scope>NUCLEOTIDE SEQUENCE</scope>
    <source>
        <tissue evidence="2">Shoot tissue taken approximately 20 cm above the soil surface</tissue>
    </source>
</reference>
<keyword evidence="1" id="KW-0812">Transmembrane</keyword>
<evidence type="ECO:0000256" key="1">
    <source>
        <dbReference type="SAM" id="Phobius"/>
    </source>
</evidence>
<accession>A0A0A9A0W1</accession>
<sequence length="68" mass="8019">MPYCIQYLIFPIFKYEGTVLMLLCYFNLKSCLFFFSLDFYGTAVVSERTHKPTHSHPTLTQRTPMCAR</sequence>
<name>A0A0A9A0W1_ARUDO</name>